<sequence>MKERGKPEIPEKTHRPAASSLRITTCENSGVTRPGIQPACTPPTKANRAQSPAGSPDFRKWESCRKMPLVGGFSRCPPLPPTPSFRRRSILTSITLIGSQDLAAVFWLDFVRALKVRICESQPLLFAAAAAFHARDSVQGTQSHSRACLRARHHVQCIPLIQLGSPTFPTHYLKRSASIQSTLQNFYFNFFFPPSENWRHIPVHSSLPLLLRTNSLSHHHHPVLEPHVHWGSQGSPCVCNFNTYVQNKLHTIKANEAGTSYANTIEIFEDPTPPILLLRLPGAMVTERLACSPPTKAIRAQSPAGSLPPGIEGMWE</sequence>
<feature type="region of interest" description="Disordered" evidence="1">
    <location>
        <begin position="296"/>
        <end position="316"/>
    </location>
</feature>
<protein>
    <submittedName>
        <fullName evidence="2">Uncharacterized protein</fullName>
    </submittedName>
</protein>
<evidence type="ECO:0000313" key="3">
    <source>
        <dbReference type="Proteomes" id="UP001159363"/>
    </source>
</evidence>
<name>A0ABQ9HA68_9NEOP</name>
<comment type="caution">
    <text evidence="2">The sequence shown here is derived from an EMBL/GenBank/DDBJ whole genome shotgun (WGS) entry which is preliminary data.</text>
</comment>
<feature type="compositionally biased region" description="Polar residues" evidence="1">
    <location>
        <begin position="21"/>
        <end position="31"/>
    </location>
</feature>
<accession>A0ABQ9HA68</accession>
<feature type="compositionally biased region" description="Basic and acidic residues" evidence="1">
    <location>
        <begin position="1"/>
        <end position="14"/>
    </location>
</feature>
<proteinExistence type="predicted"/>
<evidence type="ECO:0000256" key="1">
    <source>
        <dbReference type="SAM" id="MobiDB-lite"/>
    </source>
</evidence>
<gene>
    <name evidence="2" type="ORF">PR048_017655</name>
</gene>
<feature type="region of interest" description="Disordered" evidence="1">
    <location>
        <begin position="1"/>
        <end position="59"/>
    </location>
</feature>
<reference evidence="2 3" key="1">
    <citation type="submission" date="2023-02" db="EMBL/GenBank/DDBJ databases">
        <title>LHISI_Scaffold_Assembly.</title>
        <authorList>
            <person name="Stuart O.P."/>
            <person name="Cleave R."/>
            <person name="Magrath M.J.L."/>
            <person name="Mikheyev A.S."/>
        </authorList>
    </citation>
    <scope>NUCLEOTIDE SEQUENCE [LARGE SCALE GENOMIC DNA]</scope>
    <source>
        <strain evidence="2">Daus_M_001</strain>
        <tissue evidence="2">Leg muscle</tissue>
    </source>
</reference>
<keyword evidence="3" id="KW-1185">Reference proteome</keyword>
<dbReference type="Proteomes" id="UP001159363">
    <property type="component" value="Chromosome 5"/>
</dbReference>
<dbReference type="EMBL" id="JARBHB010000006">
    <property type="protein sequence ID" value="KAJ8881182.1"/>
    <property type="molecule type" value="Genomic_DNA"/>
</dbReference>
<evidence type="ECO:0000313" key="2">
    <source>
        <dbReference type="EMBL" id="KAJ8881182.1"/>
    </source>
</evidence>
<organism evidence="2 3">
    <name type="scientific">Dryococelus australis</name>
    <dbReference type="NCBI Taxonomy" id="614101"/>
    <lineage>
        <taxon>Eukaryota</taxon>
        <taxon>Metazoa</taxon>
        <taxon>Ecdysozoa</taxon>
        <taxon>Arthropoda</taxon>
        <taxon>Hexapoda</taxon>
        <taxon>Insecta</taxon>
        <taxon>Pterygota</taxon>
        <taxon>Neoptera</taxon>
        <taxon>Polyneoptera</taxon>
        <taxon>Phasmatodea</taxon>
        <taxon>Verophasmatodea</taxon>
        <taxon>Anareolatae</taxon>
        <taxon>Phasmatidae</taxon>
        <taxon>Eurycanthinae</taxon>
        <taxon>Dryococelus</taxon>
    </lineage>
</organism>